<dbReference type="UniPathway" id="UPA00070">
    <property type="reaction ID" value="UER00120"/>
</dbReference>
<evidence type="ECO:0000256" key="3">
    <source>
        <dbReference type="ARBA" id="ARBA00022793"/>
    </source>
</evidence>
<dbReference type="EMBL" id="MEIA01000007">
    <property type="protein sequence ID" value="OJF15938.1"/>
    <property type="molecule type" value="Genomic_DNA"/>
</dbReference>
<dbReference type="PANTHER" id="PTHR32119:SF2">
    <property type="entry name" value="OROTIDINE 5'-PHOSPHATE DECARBOXYLASE"/>
    <property type="match status" value="1"/>
</dbReference>
<dbReference type="EC" id="4.1.1.23" evidence="6"/>
<keyword evidence="5 6" id="KW-0456">Lyase</keyword>
<evidence type="ECO:0000256" key="1">
    <source>
        <dbReference type="ARBA" id="ARBA00002356"/>
    </source>
</evidence>
<evidence type="ECO:0000256" key="5">
    <source>
        <dbReference type="ARBA" id="ARBA00023239"/>
    </source>
</evidence>
<dbReference type="NCBIfam" id="NF001273">
    <property type="entry name" value="PRK00230.1"/>
    <property type="match status" value="1"/>
</dbReference>
<comment type="caution">
    <text evidence="9">The sequence shown here is derived from an EMBL/GenBank/DDBJ whole genome shotgun (WGS) entry which is preliminary data.</text>
</comment>
<dbReference type="HAMAP" id="MF_01200_B">
    <property type="entry name" value="OMPdecase_type1_B"/>
    <property type="match status" value="1"/>
</dbReference>
<keyword evidence="4 6" id="KW-0665">Pyrimidine biosynthesis</keyword>
<comment type="caution">
    <text evidence="6">Lacks conserved residue(s) required for the propagation of feature annotation.</text>
</comment>
<comment type="function">
    <text evidence="1 6">Catalyzes the decarboxylation of orotidine 5'-monophosphate (OMP) to uridine 5'-monophosphate (UMP).</text>
</comment>
<protein>
    <recommendedName>
        <fullName evidence="6">Orotidine 5'-phosphate decarboxylase</fullName>
        <ecNumber evidence="6">4.1.1.23</ecNumber>
    </recommendedName>
    <alternativeName>
        <fullName evidence="6">OMP decarboxylase</fullName>
        <shortName evidence="6">OMPDCase</shortName>
        <shortName evidence="6">OMPdecase</shortName>
    </alternativeName>
</protein>
<organism evidence="9 10">
    <name type="scientific">Couchioplanes caeruleus subsp. caeruleus</name>
    <dbReference type="NCBI Taxonomy" id="56427"/>
    <lineage>
        <taxon>Bacteria</taxon>
        <taxon>Bacillati</taxon>
        <taxon>Actinomycetota</taxon>
        <taxon>Actinomycetes</taxon>
        <taxon>Micromonosporales</taxon>
        <taxon>Micromonosporaceae</taxon>
        <taxon>Couchioplanes</taxon>
    </lineage>
</organism>
<comment type="subunit">
    <text evidence="6">Homodimer.</text>
</comment>
<feature type="binding site" evidence="6 7">
    <location>
        <position position="121"/>
    </location>
    <ligand>
        <name>substrate</name>
    </ligand>
</feature>
<dbReference type="Pfam" id="PF00215">
    <property type="entry name" value="OMPdecase"/>
    <property type="match status" value="1"/>
</dbReference>
<dbReference type="GO" id="GO:0004590">
    <property type="term" value="F:orotidine-5'-phosphate decarboxylase activity"/>
    <property type="evidence" value="ECO:0007669"/>
    <property type="project" value="UniProtKB-UniRule"/>
</dbReference>
<evidence type="ECO:0000313" key="9">
    <source>
        <dbReference type="EMBL" id="OJF15938.1"/>
    </source>
</evidence>
<evidence type="ECO:0000259" key="8">
    <source>
        <dbReference type="SMART" id="SM00934"/>
    </source>
</evidence>
<dbReference type="GO" id="GO:0006207">
    <property type="term" value="P:'de novo' pyrimidine nucleobase biosynthetic process"/>
    <property type="evidence" value="ECO:0007669"/>
    <property type="project" value="InterPro"/>
</dbReference>
<evidence type="ECO:0000313" key="10">
    <source>
        <dbReference type="Proteomes" id="UP000182486"/>
    </source>
</evidence>
<proteinExistence type="inferred from homology"/>
<evidence type="ECO:0000256" key="4">
    <source>
        <dbReference type="ARBA" id="ARBA00022975"/>
    </source>
</evidence>
<feature type="binding site" evidence="6 7">
    <location>
        <position position="216"/>
    </location>
    <ligand>
        <name>substrate</name>
    </ligand>
</feature>
<dbReference type="InterPro" id="IPR013785">
    <property type="entry name" value="Aldolase_TIM"/>
</dbReference>
<feature type="active site" description="Proton donor" evidence="6">
    <location>
        <position position="65"/>
    </location>
</feature>
<keyword evidence="10" id="KW-1185">Reference proteome</keyword>
<gene>
    <name evidence="6" type="primary">pyrF</name>
    <name evidence="9" type="ORF">BG844_01510</name>
</gene>
<dbReference type="Gene3D" id="3.20.20.70">
    <property type="entry name" value="Aldolase class I"/>
    <property type="match status" value="1"/>
</dbReference>
<feature type="binding site" evidence="6 7">
    <location>
        <position position="215"/>
    </location>
    <ligand>
        <name>substrate</name>
    </ligand>
</feature>
<dbReference type="Proteomes" id="UP000182486">
    <property type="component" value="Unassembled WGS sequence"/>
</dbReference>
<dbReference type="InterPro" id="IPR014732">
    <property type="entry name" value="OMPdecase"/>
</dbReference>
<evidence type="ECO:0000256" key="7">
    <source>
        <dbReference type="PIRSR" id="PIRSR614732-2"/>
    </source>
</evidence>
<keyword evidence="3 6" id="KW-0210">Decarboxylase</keyword>
<feature type="domain" description="Orotidine 5'-phosphate decarboxylase" evidence="8">
    <location>
        <begin position="8"/>
        <end position="231"/>
    </location>
</feature>
<dbReference type="AlphaFoldDB" id="A0A1K0GFA4"/>
<reference evidence="9 10" key="1">
    <citation type="submission" date="2016-09" db="EMBL/GenBank/DDBJ databases">
        <title>Couchioplanes caeruleus draft genome sequence.</title>
        <authorList>
            <person name="Sheehan J."/>
            <person name="Caffrey P."/>
        </authorList>
    </citation>
    <scope>NUCLEOTIDE SEQUENCE [LARGE SCALE GENOMIC DNA]</scope>
    <source>
        <strain evidence="9 10">DSM 43634</strain>
    </source>
</reference>
<dbReference type="NCBIfam" id="TIGR01740">
    <property type="entry name" value="pyrF"/>
    <property type="match status" value="1"/>
</dbReference>
<dbReference type="GO" id="GO:0044205">
    <property type="term" value="P:'de novo' UMP biosynthetic process"/>
    <property type="evidence" value="ECO:0007669"/>
    <property type="project" value="UniProtKB-UniRule"/>
</dbReference>
<dbReference type="InterPro" id="IPR047596">
    <property type="entry name" value="OMPdecase_bac"/>
</dbReference>
<feature type="binding site" evidence="6 7">
    <location>
        <position position="36"/>
    </location>
    <ligand>
        <name>substrate</name>
    </ligand>
</feature>
<name>A0A1K0GFA4_9ACTN</name>
<feature type="binding site" evidence="6 7">
    <location>
        <position position="14"/>
    </location>
    <ligand>
        <name>substrate</name>
    </ligand>
</feature>
<dbReference type="GO" id="GO:0005829">
    <property type="term" value="C:cytosol"/>
    <property type="evidence" value="ECO:0007669"/>
    <property type="project" value="TreeGrafter"/>
</dbReference>
<comment type="similarity">
    <text evidence="6">Belongs to the OMP decarboxylase family. Type 1 subfamily.</text>
</comment>
<sequence>MNVDAARRIIVALDVDTVDAAEAVVARLGDAGQAYKIGLELLTAAGPALAARLAGEGKDVFLDLKLFEIPTSVAGAVRAAGRLGATMVTVHAMAGTRIMEAAVRAAADFPRLRVIALTVVTSLTDADLADVGVRATTAEQVPRLARLAQRAGCHGVVASPQEAATLRAHLGPGMLIVTPGVRLRAELAGQASTEHARPADPVAALRAGATHIVIGRSLTRSPDPAAVLAALSEELTL</sequence>
<comment type="catalytic activity">
    <reaction evidence="6">
        <text>orotidine 5'-phosphate + H(+) = UMP + CO2</text>
        <dbReference type="Rhea" id="RHEA:11596"/>
        <dbReference type="ChEBI" id="CHEBI:15378"/>
        <dbReference type="ChEBI" id="CHEBI:16526"/>
        <dbReference type="ChEBI" id="CHEBI:57538"/>
        <dbReference type="ChEBI" id="CHEBI:57865"/>
        <dbReference type="EC" id="4.1.1.23"/>
    </reaction>
</comment>
<dbReference type="InterPro" id="IPR001754">
    <property type="entry name" value="OMPdeCOase_dom"/>
</dbReference>
<accession>A0A1K0GFA4</accession>
<feature type="binding site" evidence="6 7">
    <location>
        <position position="182"/>
    </location>
    <ligand>
        <name>substrate</name>
    </ligand>
</feature>
<comment type="pathway">
    <text evidence="2 6">Pyrimidine metabolism; UMP biosynthesis via de novo pathway; UMP from orotate: step 2/2.</text>
</comment>
<dbReference type="CDD" id="cd04725">
    <property type="entry name" value="OMP_decarboxylase_like"/>
    <property type="match status" value="1"/>
</dbReference>
<dbReference type="InterPro" id="IPR011060">
    <property type="entry name" value="RibuloseP-bd_barrel"/>
</dbReference>
<dbReference type="PANTHER" id="PTHR32119">
    <property type="entry name" value="OROTIDINE 5'-PHOSPHATE DECARBOXYLASE"/>
    <property type="match status" value="1"/>
</dbReference>
<dbReference type="SUPFAM" id="SSF51366">
    <property type="entry name" value="Ribulose-phoshate binding barrel"/>
    <property type="match status" value="1"/>
</dbReference>
<evidence type="ECO:0000256" key="6">
    <source>
        <dbReference type="HAMAP-Rule" id="MF_01200"/>
    </source>
</evidence>
<evidence type="ECO:0000256" key="2">
    <source>
        <dbReference type="ARBA" id="ARBA00004861"/>
    </source>
</evidence>
<dbReference type="SMART" id="SM00934">
    <property type="entry name" value="OMPdecase"/>
    <property type="match status" value="1"/>
</dbReference>